<accession>A0A2Y9L888</accession>
<feature type="compositionally biased region" description="Polar residues" evidence="1">
    <location>
        <begin position="141"/>
        <end position="157"/>
    </location>
</feature>
<keyword evidence="2" id="KW-1185">Reference proteome</keyword>
<feature type="region of interest" description="Disordered" evidence="1">
    <location>
        <begin position="36"/>
        <end position="110"/>
    </location>
</feature>
<feature type="compositionally biased region" description="Low complexity" evidence="1">
    <location>
        <begin position="36"/>
        <end position="46"/>
    </location>
</feature>
<dbReference type="AlphaFoldDB" id="A0A2Y9L888"/>
<dbReference type="RefSeq" id="XP_022381528.1">
    <property type="nucleotide sequence ID" value="XM_022525820.1"/>
</dbReference>
<feature type="region of interest" description="Disordered" evidence="1">
    <location>
        <begin position="261"/>
        <end position="349"/>
    </location>
</feature>
<evidence type="ECO:0000313" key="2">
    <source>
        <dbReference type="Proteomes" id="UP000248482"/>
    </source>
</evidence>
<dbReference type="Proteomes" id="UP000248482">
    <property type="component" value="Unplaced"/>
</dbReference>
<evidence type="ECO:0000313" key="3">
    <source>
        <dbReference type="RefSeq" id="XP_022381528.1"/>
    </source>
</evidence>
<feature type="region of interest" description="Disordered" evidence="1">
    <location>
        <begin position="131"/>
        <end position="177"/>
    </location>
</feature>
<gene>
    <name evidence="3" type="primary">LOC111161828</name>
</gene>
<proteinExistence type="predicted"/>
<sequence>MGLPPPRPPQTRAGRHLRTWTSTCSRCRRATASLLSASLTTASRSPRSPPGCRPMRAGTLRAGGRESSTPGTGMAPGSPAPASLHGGLPAGTKASPRWKGSSSSWLTASSPRPASPAWAWALGASCTQTRWTTPGGPTAWMPSSRSSSISLKTQAPRLQTKRRSRPSPPSPSLRNMLRAGVPRVQGRLRVGGAGAAAALQSSLPRRLHRALAAAARQLPCVPEKSHGTEHGHQPPRPDRRELLVVLVLLVLQLAEQRKPSRQLLSPRLPPAAPTVSTGPHPHRALWGGGRGAPRSRSLELPHLPWLPHRPPPRRGQRLGGPPPPGWHLAQGPGHTAPLGASPAPLPICL</sequence>
<reference evidence="3" key="1">
    <citation type="submission" date="2025-08" db="UniProtKB">
        <authorList>
            <consortium name="RefSeq"/>
        </authorList>
    </citation>
    <scope>IDENTIFICATION</scope>
    <source>
        <tissue evidence="3">Blood</tissue>
    </source>
</reference>
<dbReference type="GeneID" id="111161828"/>
<name>A0A2Y9L888_ENHLU</name>
<protein>
    <submittedName>
        <fullName evidence="3">E3 ubiquitin-protein ligase RNF126 isoform X1</fullName>
    </submittedName>
</protein>
<organism evidence="2 3">
    <name type="scientific">Enhydra lutris kenyoni</name>
    <name type="common">northern sea otter</name>
    <dbReference type="NCBI Taxonomy" id="391180"/>
    <lineage>
        <taxon>Eukaryota</taxon>
        <taxon>Metazoa</taxon>
        <taxon>Chordata</taxon>
        <taxon>Craniata</taxon>
        <taxon>Vertebrata</taxon>
        <taxon>Euteleostomi</taxon>
        <taxon>Mammalia</taxon>
        <taxon>Eutheria</taxon>
        <taxon>Laurasiatheria</taxon>
        <taxon>Carnivora</taxon>
        <taxon>Caniformia</taxon>
        <taxon>Musteloidea</taxon>
        <taxon>Mustelidae</taxon>
        <taxon>Lutrinae</taxon>
        <taxon>Enhydra</taxon>
    </lineage>
</organism>
<evidence type="ECO:0000256" key="1">
    <source>
        <dbReference type="SAM" id="MobiDB-lite"/>
    </source>
</evidence>
<dbReference type="KEGG" id="elk:111161828"/>